<organism evidence="2 3">
    <name type="scientific">Dokdonia pacifica</name>
    <dbReference type="NCBI Taxonomy" id="1627892"/>
    <lineage>
        <taxon>Bacteria</taxon>
        <taxon>Pseudomonadati</taxon>
        <taxon>Bacteroidota</taxon>
        <taxon>Flavobacteriia</taxon>
        <taxon>Flavobacteriales</taxon>
        <taxon>Flavobacteriaceae</taxon>
        <taxon>Dokdonia</taxon>
    </lineage>
</organism>
<evidence type="ECO:0000313" key="3">
    <source>
        <dbReference type="Proteomes" id="UP000198379"/>
    </source>
</evidence>
<reference evidence="2 3" key="1">
    <citation type="submission" date="2017-06" db="EMBL/GenBank/DDBJ databases">
        <authorList>
            <person name="Kim H.J."/>
            <person name="Triplett B.A."/>
        </authorList>
    </citation>
    <scope>NUCLEOTIDE SEQUENCE [LARGE SCALE GENOMIC DNA]</scope>
    <source>
        <strain evidence="2 3">DSM 25597</strain>
    </source>
</reference>
<gene>
    <name evidence="2" type="ORF">SAMN06265376_103228</name>
</gene>
<dbReference type="InterPro" id="IPR036907">
    <property type="entry name" value="5'-Nucleotdase_C_sf"/>
</dbReference>
<dbReference type="PANTHER" id="PTHR11575:SF24">
    <property type="entry name" value="5'-NUCLEOTIDASE"/>
    <property type="match status" value="1"/>
</dbReference>
<dbReference type="InterPro" id="IPR006179">
    <property type="entry name" value="5_nucleotidase/apyrase"/>
</dbReference>
<evidence type="ECO:0000313" key="2">
    <source>
        <dbReference type="EMBL" id="SNR82693.1"/>
    </source>
</evidence>
<accession>A0A238ZJ03</accession>
<evidence type="ECO:0000259" key="1">
    <source>
        <dbReference type="Pfam" id="PF02872"/>
    </source>
</evidence>
<dbReference type="AlphaFoldDB" id="A0A238ZJ03"/>
<dbReference type="Gene3D" id="3.90.780.10">
    <property type="entry name" value="5'-Nucleotidase, C-terminal domain"/>
    <property type="match status" value="1"/>
</dbReference>
<dbReference type="SUPFAM" id="SSF55816">
    <property type="entry name" value="5'-nucleotidase (syn. UDP-sugar hydrolase), C-terminal domain"/>
    <property type="match status" value="1"/>
</dbReference>
<dbReference type="RefSeq" id="WP_089371553.1">
    <property type="nucleotide sequence ID" value="NZ_BMEP01000001.1"/>
</dbReference>
<dbReference type="GO" id="GO:0016787">
    <property type="term" value="F:hydrolase activity"/>
    <property type="evidence" value="ECO:0007669"/>
    <property type="project" value="InterPro"/>
</dbReference>
<sequence length="254" mass="28503">MVLKKITYSLFFVCIFTLFTSCKEDTYNTSRVDAELVPIDRSIKEDSSITAFIAPYKASVDKEMDSVLAYAPTSISKNDTRYNTALGNMMADAVFEMANPVFKARAGYPFNAVILNHGGIRAPLNKGNVTTGSAYELMPFENEVVVVELSGFQMKELFQYLAKGKAHPISNLQVILNEDGSLKKGTIQGHEIIDNETYFVATSDYLQKGGDNMTFLSKPVSLLTLDYKIRNVLIDYFKKYDTIAPVRDDRFIKE</sequence>
<protein>
    <submittedName>
        <fullName evidence="2">5'-nucleotidase</fullName>
    </submittedName>
</protein>
<dbReference type="PROSITE" id="PS51257">
    <property type="entry name" value="PROKAR_LIPOPROTEIN"/>
    <property type="match status" value="1"/>
</dbReference>
<dbReference type="OrthoDB" id="4762412at2"/>
<dbReference type="InterPro" id="IPR008334">
    <property type="entry name" value="5'-Nucleotdase_C"/>
</dbReference>
<dbReference type="Pfam" id="PF02872">
    <property type="entry name" value="5_nucleotid_C"/>
    <property type="match status" value="1"/>
</dbReference>
<dbReference type="PRINTS" id="PR01607">
    <property type="entry name" value="APYRASEFAMLY"/>
</dbReference>
<dbReference type="EMBL" id="FZNY01000003">
    <property type="protein sequence ID" value="SNR82693.1"/>
    <property type="molecule type" value="Genomic_DNA"/>
</dbReference>
<dbReference type="GO" id="GO:0009166">
    <property type="term" value="P:nucleotide catabolic process"/>
    <property type="evidence" value="ECO:0007669"/>
    <property type="project" value="InterPro"/>
</dbReference>
<proteinExistence type="predicted"/>
<dbReference type="GO" id="GO:0030288">
    <property type="term" value="C:outer membrane-bounded periplasmic space"/>
    <property type="evidence" value="ECO:0007669"/>
    <property type="project" value="TreeGrafter"/>
</dbReference>
<keyword evidence="3" id="KW-1185">Reference proteome</keyword>
<dbReference type="Proteomes" id="UP000198379">
    <property type="component" value="Unassembled WGS sequence"/>
</dbReference>
<feature type="domain" description="5'-Nucleotidase C-terminal" evidence="1">
    <location>
        <begin position="78"/>
        <end position="216"/>
    </location>
</feature>
<dbReference type="PANTHER" id="PTHR11575">
    <property type="entry name" value="5'-NUCLEOTIDASE-RELATED"/>
    <property type="match status" value="1"/>
</dbReference>
<name>A0A238ZJ03_9FLAO</name>